<dbReference type="AlphaFoldDB" id="A0A6J4IES5"/>
<dbReference type="EMBL" id="CADCTM010000293">
    <property type="protein sequence ID" value="CAA9250617.1"/>
    <property type="molecule type" value="Genomic_DNA"/>
</dbReference>
<gene>
    <name evidence="1" type="ORF">AVDCRST_MAG92-1976</name>
</gene>
<reference evidence="1" key="1">
    <citation type="submission" date="2020-02" db="EMBL/GenBank/DDBJ databases">
        <authorList>
            <person name="Meier V. D."/>
        </authorList>
    </citation>
    <scope>NUCLEOTIDE SEQUENCE</scope>
    <source>
        <strain evidence="1">AVDCRST_MAG92</strain>
    </source>
</reference>
<name>A0A6J4IES5_9CYAN</name>
<proteinExistence type="predicted"/>
<sequence>MSARNGCLIAPCSQLHPPEKRVWSVWADKESCLSLAGRACTYINREVQP</sequence>
<organism evidence="1">
    <name type="scientific">uncultured Coleofasciculus sp</name>
    <dbReference type="NCBI Taxonomy" id="1267456"/>
    <lineage>
        <taxon>Bacteria</taxon>
        <taxon>Bacillati</taxon>
        <taxon>Cyanobacteriota</taxon>
        <taxon>Cyanophyceae</taxon>
        <taxon>Coleofasciculales</taxon>
        <taxon>Coleofasciculaceae</taxon>
        <taxon>Coleofasciculus</taxon>
        <taxon>environmental samples</taxon>
    </lineage>
</organism>
<accession>A0A6J4IES5</accession>
<evidence type="ECO:0000313" key="1">
    <source>
        <dbReference type="EMBL" id="CAA9250617.1"/>
    </source>
</evidence>
<protein>
    <submittedName>
        <fullName evidence="1">Uncharacterized protein</fullName>
    </submittedName>
</protein>